<evidence type="ECO:0000313" key="3">
    <source>
        <dbReference type="Proteomes" id="UP000759131"/>
    </source>
</evidence>
<reference evidence="2" key="1">
    <citation type="submission" date="2020-11" db="EMBL/GenBank/DDBJ databases">
        <authorList>
            <person name="Tran Van P."/>
        </authorList>
    </citation>
    <scope>NUCLEOTIDE SEQUENCE</scope>
</reference>
<organism evidence="2">
    <name type="scientific">Medioppia subpectinata</name>
    <dbReference type="NCBI Taxonomy" id="1979941"/>
    <lineage>
        <taxon>Eukaryota</taxon>
        <taxon>Metazoa</taxon>
        <taxon>Ecdysozoa</taxon>
        <taxon>Arthropoda</taxon>
        <taxon>Chelicerata</taxon>
        <taxon>Arachnida</taxon>
        <taxon>Acari</taxon>
        <taxon>Acariformes</taxon>
        <taxon>Sarcoptiformes</taxon>
        <taxon>Oribatida</taxon>
        <taxon>Brachypylina</taxon>
        <taxon>Oppioidea</taxon>
        <taxon>Oppiidae</taxon>
        <taxon>Medioppia</taxon>
    </lineage>
</organism>
<dbReference type="PANTHER" id="PTHR12363">
    <property type="entry name" value="TRANSPORTIN 3 AND IMPORTIN 13"/>
    <property type="match status" value="1"/>
</dbReference>
<dbReference type="PANTHER" id="PTHR12363:SF42">
    <property type="entry name" value="TRANSPORTIN-3"/>
    <property type="match status" value="1"/>
</dbReference>
<keyword evidence="3" id="KW-1185">Reference proteome</keyword>
<feature type="non-terminal residue" evidence="2">
    <location>
        <position position="219"/>
    </location>
</feature>
<name>A0A7R9QLJ0_9ACAR</name>
<gene>
    <name evidence="2" type="ORF">OSB1V03_LOCUS22597</name>
</gene>
<dbReference type="EMBL" id="CAJPIZ010049460">
    <property type="protein sequence ID" value="CAG2122651.1"/>
    <property type="molecule type" value="Genomic_DNA"/>
</dbReference>
<dbReference type="Proteomes" id="UP000759131">
    <property type="component" value="Unassembled WGS sequence"/>
</dbReference>
<dbReference type="InterPro" id="IPR016024">
    <property type="entry name" value="ARM-type_fold"/>
</dbReference>
<feature type="domain" description="Exportin-1/Importin-beta-like" evidence="1">
    <location>
        <begin position="50"/>
        <end position="190"/>
    </location>
</feature>
<evidence type="ECO:0000259" key="1">
    <source>
        <dbReference type="Pfam" id="PF08389"/>
    </source>
</evidence>
<feature type="non-terminal residue" evidence="2">
    <location>
        <position position="1"/>
    </location>
</feature>
<sequence length="219" mass="24782">LINNADISSCYFAAQTLRTKIQHNFHELPEDSYSSLKDSIIKHLVAIDESVVQTQLCLSITYLAILVPNWTNPIQELATQVPNASILVEILTCLAEELDGDHKTIKVDPRRRETFTDYMKGIAPQVIQLLTTTLNEAKSNWRPNSGHKEEKMITKVYHCLGAWLHIMDKKDINLIEPILSSIFESLRNADCPTLIHDNASNTVCSAAILCEDYTKYQQL</sequence>
<dbReference type="SUPFAM" id="SSF48371">
    <property type="entry name" value="ARM repeat"/>
    <property type="match status" value="1"/>
</dbReference>
<dbReference type="Pfam" id="PF08389">
    <property type="entry name" value="Xpo1"/>
    <property type="match status" value="1"/>
</dbReference>
<dbReference type="OrthoDB" id="435593at2759"/>
<dbReference type="AlphaFoldDB" id="A0A7R9QLJ0"/>
<dbReference type="InterPro" id="IPR013598">
    <property type="entry name" value="Exportin-1/Importin-b-like"/>
</dbReference>
<dbReference type="EMBL" id="OC904035">
    <property type="protein sequence ID" value="CAD7649867.1"/>
    <property type="molecule type" value="Genomic_DNA"/>
</dbReference>
<dbReference type="InterPro" id="IPR011989">
    <property type="entry name" value="ARM-like"/>
</dbReference>
<dbReference type="GO" id="GO:0006606">
    <property type="term" value="P:protein import into nucleus"/>
    <property type="evidence" value="ECO:0007669"/>
    <property type="project" value="TreeGrafter"/>
</dbReference>
<evidence type="ECO:0000313" key="2">
    <source>
        <dbReference type="EMBL" id="CAD7649867.1"/>
    </source>
</evidence>
<dbReference type="Gene3D" id="1.25.10.10">
    <property type="entry name" value="Leucine-rich Repeat Variant"/>
    <property type="match status" value="1"/>
</dbReference>
<proteinExistence type="predicted"/>
<protein>
    <recommendedName>
        <fullName evidence="1">Exportin-1/Importin-beta-like domain-containing protein</fullName>
    </recommendedName>
</protein>
<dbReference type="GO" id="GO:0005737">
    <property type="term" value="C:cytoplasm"/>
    <property type="evidence" value="ECO:0007669"/>
    <property type="project" value="TreeGrafter"/>
</dbReference>
<dbReference type="InterPro" id="IPR051345">
    <property type="entry name" value="Importin_beta-like_NTR"/>
</dbReference>
<accession>A0A7R9QLJ0</accession>